<protein>
    <recommendedName>
        <fullName evidence="4">Ketoreductase (KR) domain-containing protein</fullName>
    </recommendedName>
</protein>
<dbReference type="GO" id="GO:0016491">
    <property type="term" value="F:oxidoreductase activity"/>
    <property type="evidence" value="ECO:0007669"/>
    <property type="project" value="UniProtKB-KW"/>
</dbReference>
<sequence>MAPAFDIDPEKRATQGAFMKRQLFHKPSLVTRKEVDLAGHTAVITGSNSGLGFECAKQLLDLGLSKLILAVRSEAKGEAAKKTLLATRTSKKISVEVWKLDLSYYESITTFAERTKTLERLNIFINNAGVSKKNFENNKYSGHEESVQINFLSMALLTILMLPILKEKNSPQHPGRLVIVSSDTASWTTFKEREPFPILANLDKPELFDIQDRYATSKLLGQLWISELVKRIPPSVAVINAPNPGLCKSSLVNEFSGTFTGFLLKILELIFARDAHIGARALTDAAVKHGEESHGQYLEDGKVQAMAPIVYRPEGEKLDKQLYQETLDELAFAQVGDIISSLRG</sequence>
<dbReference type="PANTHER" id="PTHR43157">
    <property type="entry name" value="PHOSPHATIDYLINOSITOL-GLYCAN BIOSYNTHESIS CLASS F PROTEIN-RELATED"/>
    <property type="match status" value="1"/>
</dbReference>
<dbReference type="InterPro" id="IPR036291">
    <property type="entry name" value="NAD(P)-bd_dom_sf"/>
</dbReference>
<dbReference type="Proteomes" id="UP000293360">
    <property type="component" value="Unassembled WGS sequence"/>
</dbReference>
<reference evidence="2 3" key="1">
    <citation type="submission" date="2018-06" db="EMBL/GenBank/DDBJ databases">
        <title>Complete Genomes of Monosporascus.</title>
        <authorList>
            <person name="Robinson A.J."/>
            <person name="Natvig D.O."/>
        </authorList>
    </citation>
    <scope>NUCLEOTIDE SEQUENCE [LARGE SCALE GENOMIC DNA]</scope>
    <source>
        <strain evidence="2 3">CBS 110550</strain>
    </source>
</reference>
<dbReference type="PRINTS" id="PR00081">
    <property type="entry name" value="GDHRDH"/>
</dbReference>
<evidence type="ECO:0000256" key="1">
    <source>
        <dbReference type="ARBA" id="ARBA00023002"/>
    </source>
</evidence>
<dbReference type="OrthoDB" id="191139at2759"/>
<evidence type="ECO:0000313" key="3">
    <source>
        <dbReference type="Proteomes" id="UP000293360"/>
    </source>
</evidence>
<dbReference type="InterPro" id="IPR002347">
    <property type="entry name" value="SDR_fam"/>
</dbReference>
<dbReference type="Pfam" id="PF00106">
    <property type="entry name" value="adh_short"/>
    <property type="match status" value="1"/>
</dbReference>
<keyword evidence="3" id="KW-1185">Reference proteome</keyword>
<dbReference type="Gene3D" id="3.40.50.720">
    <property type="entry name" value="NAD(P)-binding Rossmann-like Domain"/>
    <property type="match status" value="1"/>
</dbReference>
<evidence type="ECO:0008006" key="4">
    <source>
        <dbReference type="Google" id="ProtNLM"/>
    </source>
</evidence>
<dbReference type="STRING" id="155417.A0A4Q4THZ7"/>
<name>A0A4Q4THZ7_9PEZI</name>
<dbReference type="AlphaFoldDB" id="A0A4Q4THZ7"/>
<dbReference type="SUPFAM" id="SSF51735">
    <property type="entry name" value="NAD(P)-binding Rossmann-fold domains"/>
    <property type="match status" value="1"/>
</dbReference>
<organism evidence="2 3">
    <name type="scientific">Monosporascus ibericus</name>
    <dbReference type="NCBI Taxonomy" id="155417"/>
    <lineage>
        <taxon>Eukaryota</taxon>
        <taxon>Fungi</taxon>
        <taxon>Dikarya</taxon>
        <taxon>Ascomycota</taxon>
        <taxon>Pezizomycotina</taxon>
        <taxon>Sordariomycetes</taxon>
        <taxon>Xylariomycetidae</taxon>
        <taxon>Xylariales</taxon>
        <taxon>Xylariales incertae sedis</taxon>
        <taxon>Monosporascus</taxon>
    </lineage>
</organism>
<gene>
    <name evidence="2" type="ORF">DL764_003075</name>
</gene>
<evidence type="ECO:0000313" key="2">
    <source>
        <dbReference type="EMBL" id="RYP06576.1"/>
    </source>
</evidence>
<dbReference type="PANTHER" id="PTHR43157:SF31">
    <property type="entry name" value="PHOSPHATIDYLINOSITOL-GLYCAN BIOSYNTHESIS CLASS F PROTEIN"/>
    <property type="match status" value="1"/>
</dbReference>
<accession>A0A4Q4THZ7</accession>
<proteinExistence type="predicted"/>
<keyword evidence="1" id="KW-0560">Oxidoreductase</keyword>
<comment type="caution">
    <text evidence="2">The sequence shown here is derived from an EMBL/GenBank/DDBJ whole genome shotgun (WGS) entry which is preliminary data.</text>
</comment>
<dbReference type="EMBL" id="QJNU01000124">
    <property type="protein sequence ID" value="RYP06576.1"/>
    <property type="molecule type" value="Genomic_DNA"/>
</dbReference>